<comment type="caution">
    <text evidence="2">The sequence shown here is derived from an EMBL/GenBank/DDBJ whole genome shotgun (WGS) entry which is preliminary data.</text>
</comment>
<dbReference type="InterPro" id="IPR000792">
    <property type="entry name" value="Tscrpt_reg_LuxR_C"/>
</dbReference>
<keyword evidence="3" id="KW-1185">Reference proteome</keyword>
<feature type="domain" description="HTH luxR-type" evidence="1">
    <location>
        <begin position="266"/>
        <end position="331"/>
    </location>
</feature>
<dbReference type="RefSeq" id="WP_234321841.1">
    <property type="nucleotide sequence ID" value="NZ_BNEE01000004.1"/>
</dbReference>
<dbReference type="Pfam" id="PF00196">
    <property type="entry name" value="GerE"/>
    <property type="match status" value="1"/>
</dbReference>
<accession>A0A919LBP2</accession>
<gene>
    <name evidence="2" type="ORF">Sxan_12800</name>
</gene>
<dbReference type="InterPro" id="IPR016032">
    <property type="entry name" value="Sig_transdc_resp-reg_C-effctor"/>
</dbReference>
<evidence type="ECO:0000259" key="1">
    <source>
        <dbReference type="PROSITE" id="PS50043"/>
    </source>
</evidence>
<dbReference type="EMBL" id="BNEE01000004">
    <property type="protein sequence ID" value="GHI83916.1"/>
    <property type="molecule type" value="Genomic_DNA"/>
</dbReference>
<dbReference type="AlphaFoldDB" id="A0A919LBP2"/>
<dbReference type="InterPro" id="IPR051797">
    <property type="entry name" value="TrmB-like"/>
</dbReference>
<dbReference type="SMART" id="SM00421">
    <property type="entry name" value="HTH_LUXR"/>
    <property type="match status" value="1"/>
</dbReference>
<reference evidence="2" key="1">
    <citation type="submission" date="2020-09" db="EMBL/GenBank/DDBJ databases">
        <title>Whole genome shotgun sequence of Streptomyces xanthophaeus NBRC 12829.</title>
        <authorList>
            <person name="Komaki H."/>
            <person name="Tamura T."/>
        </authorList>
    </citation>
    <scope>NUCLEOTIDE SEQUENCE</scope>
    <source>
        <strain evidence="2">NBRC 12829</strain>
    </source>
</reference>
<sequence>MIVHRKNLKDVQMCIKADMCDDIQAPEICEKGLKFYARILKGHSIIQQPPECLTRLGLLRRTADNRLVAIQPGLAASGLLRPMEAAIDRQRHALDSVRASILRAEEVYRDSYREDGVQAARVISGADIISTTLASAVESCQEELLTAHPGGGRPQELLAKALDSDLPALRRGVRQRTIYQHTVRTHSPTLSYVEQISAAGAEVRTLDDVFDRIIVCDQRIAFVPDPGEQRSQTALAIEHPGLIRYLIKMFEHAWERATPLQYSPGAHRPPLLADEKRRAVLQLMVNGYTDEAIAGRLGMSVRTVATHVRKATEIFNSRSRAQLAYLIAKAGFLDEGIDA</sequence>
<evidence type="ECO:0000313" key="3">
    <source>
        <dbReference type="Proteomes" id="UP000600026"/>
    </source>
</evidence>
<dbReference type="PANTHER" id="PTHR34293">
    <property type="entry name" value="HTH-TYPE TRANSCRIPTIONAL REGULATOR TRMBL2"/>
    <property type="match status" value="1"/>
</dbReference>
<dbReference type="PROSITE" id="PS50043">
    <property type="entry name" value="HTH_LUXR_2"/>
    <property type="match status" value="1"/>
</dbReference>
<dbReference type="GO" id="GO:0006355">
    <property type="term" value="P:regulation of DNA-templated transcription"/>
    <property type="evidence" value="ECO:0007669"/>
    <property type="project" value="InterPro"/>
</dbReference>
<dbReference type="Gene3D" id="1.10.10.10">
    <property type="entry name" value="Winged helix-like DNA-binding domain superfamily/Winged helix DNA-binding domain"/>
    <property type="match status" value="1"/>
</dbReference>
<protein>
    <submittedName>
        <fullName evidence="2">LuxR family transcriptional regulator</fullName>
    </submittedName>
</protein>
<evidence type="ECO:0000313" key="2">
    <source>
        <dbReference type="EMBL" id="GHI83916.1"/>
    </source>
</evidence>
<dbReference type="SUPFAM" id="SSF46894">
    <property type="entry name" value="C-terminal effector domain of the bipartite response regulators"/>
    <property type="match status" value="1"/>
</dbReference>
<dbReference type="GO" id="GO:0003677">
    <property type="term" value="F:DNA binding"/>
    <property type="evidence" value="ECO:0007669"/>
    <property type="project" value="InterPro"/>
</dbReference>
<dbReference type="Proteomes" id="UP000600026">
    <property type="component" value="Unassembled WGS sequence"/>
</dbReference>
<dbReference type="PANTHER" id="PTHR34293:SF1">
    <property type="entry name" value="HTH-TYPE TRANSCRIPTIONAL REGULATOR TRMBL2"/>
    <property type="match status" value="1"/>
</dbReference>
<proteinExistence type="predicted"/>
<dbReference type="InterPro" id="IPR036388">
    <property type="entry name" value="WH-like_DNA-bd_sf"/>
</dbReference>
<organism evidence="2 3">
    <name type="scientific">Streptomyces xanthophaeus</name>
    <dbReference type="NCBI Taxonomy" id="67385"/>
    <lineage>
        <taxon>Bacteria</taxon>
        <taxon>Bacillati</taxon>
        <taxon>Actinomycetota</taxon>
        <taxon>Actinomycetes</taxon>
        <taxon>Kitasatosporales</taxon>
        <taxon>Streptomycetaceae</taxon>
        <taxon>Streptomyces</taxon>
    </lineage>
</organism>
<dbReference type="CDD" id="cd06170">
    <property type="entry name" value="LuxR_C_like"/>
    <property type="match status" value="1"/>
</dbReference>
<name>A0A919LBP2_9ACTN</name>